<protein>
    <submittedName>
        <fullName evidence="2">Uncharacterized protein</fullName>
    </submittedName>
</protein>
<organism evidence="2 3">
    <name type="scientific">Portunus trituberculatus</name>
    <name type="common">Swimming crab</name>
    <name type="synonym">Neptunus trituberculatus</name>
    <dbReference type="NCBI Taxonomy" id="210409"/>
    <lineage>
        <taxon>Eukaryota</taxon>
        <taxon>Metazoa</taxon>
        <taxon>Ecdysozoa</taxon>
        <taxon>Arthropoda</taxon>
        <taxon>Crustacea</taxon>
        <taxon>Multicrustacea</taxon>
        <taxon>Malacostraca</taxon>
        <taxon>Eumalacostraca</taxon>
        <taxon>Eucarida</taxon>
        <taxon>Decapoda</taxon>
        <taxon>Pleocyemata</taxon>
        <taxon>Brachyura</taxon>
        <taxon>Eubrachyura</taxon>
        <taxon>Portunoidea</taxon>
        <taxon>Portunidae</taxon>
        <taxon>Portuninae</taxon>
        <taxon>Portunus</taxon>
    </lineage>
</organism>
<dbReference type="Proteomes" id="UP000324222">
    <property type="component" value="Unassembled WGS sequence"/>
</dbReference>
<accession>A0A5B7K7N0</accession>
<proteinExistence type="predicted"/>
<dbReference type="AlphaFoldDB" id="A0A5B7K7N0"/>
<name>A0A5B7K7N0_PORTR</name>
<gene>
    <name evidence="2" type="ORF">E2C01_100289</name>
</gene>
<dbReference type="EMBL" id="VSRR010141797">
    <property type="protein sequence ID" value="MPD04593.1"/>
    <property type="molecule type" value="Genomic_DNA"/>
</dbReference>
<evidence type="ECO:0000313" key="3">
    <source>
        <dbReference type="Proteomes" id="UP000324222"/>
    </source>
</evidence>
<evidence type="ECO:0000256" key="1">
    <source>
        <dbReference type="SAM" id="MobiDB-lite"/>
    </source>
</evidence>
<reference evidence="2 3" key="1">
    <citation type="submission" date="2019-05" db="EMBL/GenBank/DDBJ databases">
        <title>Another draft genome of Portunus trituberculatus and its Hox gene families provides insights of decapod evolution.</title>
        <authorList>
            <person name="Jeong J.-H."/>
            <person name="Song I."/>
            <person name="Kim S."/>
            <person name="Choi T."/>
            <person name="Kim D."/>
            <person name="Ryu S."/>
            <person name="Kim W."/>
        </authorList>
    </citation>
    <scope>NUCLEOTIDE SEQUENCE [LARGE SCALE GENOMIC DNA]</scope>
    <source>
        <tissue evidence="2">Muscle</tissue>
    </source>
</reference>
<feature type="region of interest" description="Disordered" evidence="1">
    <location>
        <begin position="1"/>
        <end position="22"/>
    </location>
</feature>
<comment type="caution">
    <text evidence="2">The sequence shown here is derived from an EMBL/GenBank/DDBJ whole genome shotgun (WGS) entry which is preliminary data.</text>
</comment>
<keyword evidence="3" id="KW-1185">Reference proteome</keyword>
<sequence length="43" mass="4523">MVGDGSEWWREGVVGGGNGGRRETHASMTLPVWAGLALLIVSL</sequence>
<evidence type="ECO:0000313" key="2">
    <source>
        <dbReference type="EMBL" id="MPD04593.1"/>
    </source>
</evidence>